<proteinExistence type="predicted"/>
<organism evidence="2 3">
    <name type="scientific">Candidatus Ornithospirochaeta avicola</name>
    <dbReference type="NCBI Taxonomy" id="2840896"/>
    <lineage>
        <taxon>Bacteria</taxon>
        <taxon>Pseudomonadati</taxon>
        <taxon>Spirochaetota</taxon>
        <taxon>Spirochaetia</taxon>
        <taxon>Spirochaetales</taxon>
        <taxon>Spirochaetaceae</taxon>
        <taxon>Spirochaetaceae incertae sedis</taxon>
        <taxon>Candidatus Ornithospirochaeta</taxon>
    </lineage>
</organism>
<comment type="caution">
    <text evidence="2">The sequence shown here is derived from an EMBL/GenBank/DDBJ whole genome shotgun (WGS) entry which is preliminary data.</text>
</comment>
<feature type="transmembrane region" description="Helical" evidence="1">
    <location>
        <begin position="110"/>
        <end position="130"/>
    </location>
</feature>
<keyword evidence="1" id="KW-0472">Membrane</keyword>
<feature type="transmembrane region" description="Helical" evidence="1">
    <location>
        <begin position="12"/>
        <end position="31"/>
    </location>
</feature>
<dbReference type="AlphaFoldDB" id="A0A9D1PSG2"/>
<name>A0A9D1PSG2_9SPIO</name>
<protein>
    <submittedName>
        <fullName evidence="2">Uncharacterized protein</fullName>
    </submittedName>
</protein>
<accession>A0A9D1PSG2</accession>
<dbReference type="Proteomes" id="UP000823936">
    <property type="component" value="Unassembled WGS sequence"/>
</dbReference>
<reference evidence="2" key="1">
    <citation type="journal article" date="2021" name="PeerJ">
        <title>Extensive microbial diversity within the chicken gut microbiome revealed by metagenomics and culture.</title>
        <authorList>
            <person name="Gilroy R."/>
            <person name="Ravi A."/>
            <person name="Getino M."/>
            <person name="Pursley I."/>
            <person name="Horton D.L."/>
            <person name="Alikhan N.F."/>
            <person name="Baker D."/>
            <person name="Gharbi K."/>
            <person name="Hall N."/>
            <person name="Watson M."/>
            <person name="Adriaenssens E.M."/>
            <person name="Foster-Nyarko E."/>
            <person name="Jarju S."/>
            <person name="Secka A."/>
            <person name="Antonio M."/>
            <person name="Oren A."/>
            <person name="Chaudhuri R.R."/>
            <person name="La Ragione R."/>
            <person name="Hildebrand F."/>
            <person name="Pallen M.J."/>
        </authorList>
    </citation>
    <scope>NUCLEOTIDE SEQUENCE</scope>
    <source>
        <strain evidence="2">Gambia11-129</strain>
    </source>
</reference>
<evidence type="ECO:0000313" key="2">
    <source>
        <dbReference type="EMBL" id="HIV98733.1"/>
    </source>
</evidence>
<keyword evidence="1" id="KW-1133">Transmembrane helix</keyword>
<feature type="transmembrane region" description="Helical" evidence="1">
    <location>
        <begin position="80"/>
        <end position="98"/>
    </location>
</feature>
<evidence type="ECO:0000256" key="1">
    <source>
        <dbReference type="SAM" id="Phobius"/>
    </source>
</evidence>
<gene>
    <name evidence="2" type="ORF">IAB12_03005</name>
</gene>
<feature type="transmembrane region" description="Helical" evidence="1">
    <location>
        <begin position="51"/>
        <end position="73"/>
    </location>
</feature>
<keyword evidence="1" id="KW-0812">Transmembrane</keyword>
<sequence length="140" mass="15402">MAKKASVKAVGDFLLKLFVGLLFICIGIQGIAGERSNDLYREIGNNTVNIILGIVLLLCGLFIIIPLFTAGAVKASLTKWSMIVTAVVWILIIVISDFVYGFRGISGIEIFYWLETFIYHLLILTCILNASKSAFKKIVA</sequence>
<evidence type="ECO:0000313" key="3">
    <source>
        <dbReference type="Proteomes" id="UP000823936"/>
    </source>
</evidence>
<reference evidence="2" key="2">
    <citation type="submission" date="2021-04" db="EMBL/GenBank/DDBJ databases">
        <authorList>
            <person name="Gilroy R."/>
        </authorList>
    </citation>
    <scope>NUCLEOTIDE SEQUENCE</scope>
    <source>
        <strain evidence="2">Gambia11-129</strain>
    </source>
</reference>
<dbReference type="EMBL" id="DXHU01000013">
    <property type="protein sequence ID" value="HIV98733.1"/>
    <property type="molecule type" value="Genomic_DNA"/>
</dbReference>